<gene>
    <name evidence="2" type="primary">ros_4</name>
    <name evidence="2" type="ORF">BGCPKDLD_4740</name>
</gene>
<dbReference type="InterPro" id="IPR008807">
    <property type="entry name" value="ROS_MUCR"/>
</dbReference>
<dbReference type="EMBL" id="BPRE01000020">
    <property type="protein sequence ID" value="GJE78129.1"/>
    <property type="molecule type" value="Genomic_DNA"/>
</dbReference>
<protein>
    <submittedName>
        <fullName evidence="2">Transcriptional regulatory protein ros</fullName>
    </submittedName>
</protein>
<organism evidence="2 3">
    <name type="scientific">Methylorubrum suomiense</name>
    <dbReference type="NCBI Taxonomy" id="144191"/>
    <lineage>
        <taxon>Bacteria</taxon>
        <taxon>Pseudomonadati</taxon>
        <taxon>Pseudomonadota</taxon>
        <taxon>Alphaproteobacteria</taxon>
        <taxon>Hyphomicrobiales</taxon>
        <taxon>Methylobacteriaceae</taxon>
        <taxon>Methylorubrum</taxon>
    </lineage>
</organism>
<dbReference type="Gene3D" id="1.10.10.1550">
    <property type="entry name" value="ROS/MUCR transcriptional regulator protein"/>
    <property type="match status" value="1"/>
</dbReference>
<proteinExistence type="inferred from homology"/>
<dbReference type="Pfam" id="PF05443">
    <property type="entry name" value="ROS_MUCR"/>
    <property type="match status" value="1"/>
</dbReference>
<dbReference type="RefSeq" id="WP_238308712.1">
    <property type="nucleotide sequence ID" value="NZ_BPRE01000020.1"/>
</dbReference>
<name>A0ABQ4V3J5_9HYPH</name>
<comment type="caution">
    <text evidence="2">The sequence shown here is derived from an EMBL/GenBank/DDBJ whole genome shotgun (WGS) entry which is preliminary data.</text>
</comment>
<accession>A0ABQ4V3J5</accession>
<evidence type="ECO:0000256" key="1">
    <source>
        <dbReference type="ARBA" id="ARBA00007031"/>
    </source>
</evidence>
<keyword evidence="3" id="KW-1185">Reference proteome</keyword>
<comment type="similarity">
    <text evidence="1">Belongs to the ros/MucR family.</text>
</comment>
<reference evidence="2" key="1">
    <citation type="journal article" date="2021" name="Front. Microbiol.">
        <title>Comprehensive Comparative Genomics and Phenotyping of Methylobacterium Species.</title>
        <authorList>
            <person name="Alessa O."/>
            <person name="Ogura Y."/>
            <person name="Fujitani Y."/>
            <person name="Takami H."/>
            <person name="Hayashi T."/>
            <person name="Sahin N."/>
            <person name="Tani A."/>
        </authorList>
    </citation>
    <scope>NUCLEOTIDE SEQUENCE</scope>
    <source>
        <strain evidence="2">DSM 14458</strain>
    </source>
</reference>
<evidence type="ECO:0000313" key="3">
    <source>
        <dbReference type="Proteomes" id="UP001055093"/>
    </source>
</evidence>
<reference evidence="2" key="2">
    <citation type="submission" date="2021-08" db="EMBL/GenBank/DDBJ databases">
        <authorList>
            <person name="Tani A."/>
            <person name="Ola A."/>
            <person name="Ogura Y."/>
            <person name="Katsura K."/>
            <person name="Hayashi T."/>
        </authorList>
    </citation>
    <scope>NUCLEOTIDE SEQUENCE</scope>
    <source>
        <strain evidence="2">DSM 14458</strain>
    </source>
</reference>
<sequence length="134" mass="14999">MSSPANSKLANVLAAYLSTNPCTLEEIPRVTETLKKALDPSVPEEEFGGRTPRRQLTPKEIRDSVKPDGILCFEDGKSYKSMKRVLTTVGLTPDEYRKKWGLPADYPITAPAYSEQRRKIAVSRGFGRRQVEEA</sequence>
<evidence type="ECO:0000313" key="2">
    <source>
        <dbReference type="EMBL" id="GJE78129.1"/>
    </source>
</evidence>
<dbReference type="Proteomes" id="UP001055093">
    <property type="component" value="Unassembled WGS sequence"/>
</dbReference>
<dbReference type="InterPro" id="IPR041920">
    <property type="entry name" value="ROS/MUCR_sf"/>
</dbReference>